<evidence type="ECO:0000256" key="1">
    <source>
        <dbReference type="SAM" id="MobiDB-lite"/>
    </source>
</evidence>
<dbReference type="EMBL" id="KK198753">
    <property type="protein sequence ID" value="KCW88038.1"/>
    <property type="molecule type" value="Genomic_DNA"/>
</dbReference>
<evidence type="ECO:0000313" key="2">
    <source>
        <dbReference type="EMBL" id="KCW88038.1"/>
    </source>
</evidence>
<dbReference type="AlphaFoldDB" id="A0A059DBD0"/>
<dbReference type="InParanoid" id="A0A059DBD0"/>
<name>A0A059DBD0_EUCGR</name>
<sequence length="114" mass="13004">MSSFLYGLPQSAERLKGLTCPEDNGNTTFESPPPFPHKNLLDAPRRRLFDHIGEMSSPENGLYPLSKKHHVYQPEDDHVMEDLPSKFADDRTNSANLQNIDISFPTSPWYRGFV</sequence>
<dbReference type="Gramene" id="KCW88038">
    <property type="protein sequence ID" value="KCW88038"/>
    <property type="gene ID" value="EUGRSUZ_A00450"/>
</dbReference>
<proteinExistence type="predicted"/>
<protein>
    <submittedName>
        <fullName evidence="2">Uncharacterized protein</fullName>
    </submittedName>
</protein>
<reference evidence="2" key="1">
    <citation type="submission" date="2013-07" db="EMBL/GenBank/DDBJ databases">
        <title>The genome of Eucalyptus grandis.</title>
        <authorList>
            <person name="Schmutz J."/>
            <person name="Hayes R."/>
            <person name="Myburg A."/>
            <person name="Tuskan G."/>
            <person name="Grattapaglia D."/>
            <person name="Rokhsar D.S."/>
        </authorList>
    </citation>
    <scope>NUCLEOTIDE SEQUENCE</scope>
    <source>
        <tissue evidence="2">Leaf extractions</tissue>
    </source>
</reference>
<gene>
    <name evidence="2" type="ORF">EUGRSUZ_A00450</name>
</gene>
<organism evidence="2">
    <name type="scientific">Eucalyptus grandis</name>
    <name type="common">Flooded gum</name>
    <dbReference type="NCBI Taxonomy" id="71139"/>
    <lineage>
        <taxon>Eukaryota</taxon>
        <taxon>Viridiplantae</taxon>
        <taxon>Streptophyta</taxon>
        <taxon>Embryophyta</taxon>
        <taxon>Tracheophyta</taxon>
        <taxon>Spermatophyta</taxon>
        <taxon>Magnoliopsida</taxon>
        <taxon>eudicotyledons</taxon>
        <taxon>Gunneridae</taxon>
        <taxon>Pentapetalae</taxon>
        <taxon>rosids</taxon>
        <taxon>malvids</taxon>
        <taxon>Myrtales</taxon>
        <taxon>Myrtaceae</taxon>
        <taxon>Myrtoideae</taxon>
        <taxon>Eucalypteae</taxon>
        <taxon>Eucalyptus</taxon>
    </lineage>
</organism>
<feature type="region of interest" description="Disordered" evidence="1">
    <location>
        <begin position="16"/>
        <end position="37"/>
    </location>
</feature>
<accession>A0A059DBD0</accession>